<dbReference type="EMBL" id="LR134356">
    <property type="protein sequence ID" value="VEG57130.1"/>
    <property type="molecule type" value="Genomic_DNA"/>
</dbReference>
<dbReference type="Proteomes" id="UP000279306">
    <property type="component" value="Chromosome"/>
</dbReference>
<protein>
    <submittedName>
        <fullName evidence="1">Uncharacterized protein</fullName>
    </submittedName>
</protein>
<reference evidence="1 2" key="1">
    <citation type="submission" date="2018-12" db="EMBL/GenBank/DDBJ databases">
        <authorList>
            <consortium name="Pathogen Informatics"/>
        </authorList>
    </citation>
    <scope>NUCLEOTIDE SEQUENCE [LARGE SCALE GENOMIC DNA]</scope>
    <source>
        <strain evidence="1 2">NCTC10437</strain>
    </source>
</reference>
<organism evidence="1 2">
    <name type="scientific">Mycolicibacterium aurum</name>
    <name type="common">Mycobacterium aurum</name>
    <dbReference type="NCBI Taxonomy" id="1791"/>
    <lineage>
        <taxon>Bacteria</taxon>
        <taxon>Bacillati</taxon>
        <taxon>Actinomycetota</taxon>
        <taxon>Actinomycetes</taxon>
        <taxon>Mycobacteriales</taxon>
        <taxon>Mycobacteriaceae</taxon>
        <taxon>Mycolicibacterium</taxon>
    </lineage>
</organism>
<sequence>MSDELTPPNAALRAMTDAGYLTYEDSGNRTRAKALVDQDQQGRNVALRQLAEWIHDSPESVVLMGDLYFGSSIRRALVDYDAYLDSSSDRGPLDVVTAPRSLHLATGGTPESAPDPLDPWSPVSVSVVLALWPGEVHLISPGYTLRQILDGVGLRHRGAPLPCEMPTDARAYRCRKAGGFDATGFALAHIDRKRLIFVWRCCDDCKALSESRNRDRARMAESSDRNARYVADG</sequence>
<evidence type="ECO:0000313" key="1">
    <source>
        <dbReference type="EMBL" id="VEG57130.1"/>
    </source>
</evidence>
<dbReference type="STRING" id="1791.GCA_001049355_03462"/>
<keyword evidence="2" id="KW-1185">Reference proteome</keyword>
<accession>A0A3S4RRZ7</accession>
<proteinExistence type="predicted"/>
<dbReference type="RefSeq" id="WP_126316634.1">
    <property type="nucleotide sequence ID" value="NZ_CVQQ01000011.1"/>
</dbReference>
<dbReference type="AlphaFoldDB" id="A0A3S4RRZ7"/>
<evidence type="ECO:0000313" key="2">
    <source>
        <dbReference type="Proteomes" id="UP000279306"/>
    </source>
</evidence>
<dbReference type="KEGG" id="mauu:NCTC10437_04137"/>
<name>A0A3S4RRZ7_MYCAU</name>
<gene>
    <name evidence="1" type="ORF">NCTC10437_04137</name>
</gene>